<dbReference type="EMBL" id="JBHRWO010000007">
    <property type="protein sequence ID" value="MFC3492342.1"/>
    <property type="molecule type" value="Genomic_DNA"/>
</dbReference>
<dbReference type="RefSeq" id="WP_387972770.1">
    <property type="nucleotide sequence ID" value="NZ_JBHRWO010000007.1"/>
</dbReference>
<protein>
    <submittedName>
        <fullName evidence="2">Type II toxin-antitoxin system Phd/YefM family antitoxin</fullName>
    </submittedName>
</protein>
<comment type="similarity">
    <text evidence="1">Belongs to the phD/YefM antitoxin family.</text>
</comment>
<gene>
    <name evidence="2" type="ORF">ACFO8M_07590</name>
</gene>
<sequence length="86" mass="9469">MTAISATEAARRFSAILDASRRGETFEVMRGGEHVATITPPHRANGAALIEAYSSIEPDEEFADILEEVHKEMNKPAEIEDPWGDD</sequence>
<evidence type="ECO:0000256" key="1">
    <source>
        <dbReference type="ARBA" id="ARBA00009981"/>
    </source>
</evidence>
<evidence type="ECO:0000313" key="3">
    <source>
        <dbReference type="Proteomes" id="UP001595712"/>
    </source>
</evidence>
<dbReference type="Gene3D" id="3.40.1620.10">
    <property type="entry name" value="YefM-like domain"/>
    <property type="match status" value="1"/>
</dbReference>
<name>A0ABV7PUU4_9ACTN</name>
<accession>A0ABV7PUU4</accession>
<comment type="caution">
    <text evidence="2">The sequence shown here is derived from an EMBL/GenBank/DDBJ whole genome shotgun (WGS) entry which is preliminary data.</text>
</comment>
<organism evidence="2 3">
    <name type="scientific">Glycomyces rhizosphaerae</name>
    <dbReference type="NCBI Taxonomy" id="2054422"/>
    <lineage>
        <taxon>Bacteria</taxon>
        <taxon>Bacillati</taxon>
        <taxon>Actinomycetota</taxon>
        <taxon>Actinomycetes</taxon>
        <taxon>Glycomycetales</taxon>
        <taxon>Glycomycetaceae</taxon>
        <taxon>Glycomyces</taxon>
    </lineage>
</organism>
<evidence type="ECO:0000313" key="2">
    <source>
        <dbReference type="EMBL" id="MFC3492342.1"/>
    </source>
</evidence>
<dbReference type="Proteomes" id="UP001595712">
    <property type="component" value="Unassembled WGS sequence"/>
</dbReference>
<reference evidence="3" key="1">
    <citation type="journal article" date="2019" name="Int. J. Syst. Evol. Microbiol.">
        <title>The Global Catalogue of Microorganisms (GCM) 10K type strain sequencing project: providing services to taxonomists for standard genome sequencing and annotation.</title>
        <authorList>
            <consortium name="The Broad Institute Genomics Platform"/>
            <consortium name="The Broad Institute Genome Sequencing Center for Infectious Disease"/>
            <person name="Wu L."/>
            <person name="Ma J."/>
        </authorList>
    </citation>
    <scope>NUCLEOTIDE SEQUENCE [LARGE SCALE GENOMIC DNA]</scope>
    <source>
        <strain evidence="3">CGMCC 4.7396</strain>
    </source>
</reference>
<proteinExistence type="inferred from homology"/>
<dbReference type="InterPro" id="IPR036165">
    <property type="entry name" value="YefM-like_sf"/>
</dbReference>
<keyword evidence="3" id="KW-1185">Reference proteome</keyword>
<dbReference type="SUPFAM" id="SSF143120">
    <property type="entry name" value="YefM-like"/>
    <property type="match status" value="1"/>
</dbReference>